<gene>
    <name evidence="2" type="ORF">EZJ19_10455</name>
</gene>
<protein>
    <submittedName>
        <fullName evidence="2">MBL fold metallo-hydrolase</fullName>
    </submittedName>
</protein>
<comment type="caution">
    <text evidence="2">The sequence shown here is derived from an EMBL/GenBank/DDBJ whole genome shotgun (WGS) entry which is preliminary data.</text>
</comment>
<dbReference type="SMART" id="SM00849">
    <property type="entry name" value="Lactamase_B"/>
    <property type="match status" value="1"/>
</dbReference>
<feature type="domain" description="Metallo-beta-lactamase" evidence="1">
    <location>
        <begin position="11"/>
        <end position="189"/>
    </location>
</feature>
<sequence>MRFASLGSGSKGNAWLVEQGTTRVLIDCGFGLREMAGRLARLGLAADDVSAILVTHEHSDHGRGVARFAARHACPVWLTPGCRSMLEGAGEAIGRVHEVDSQGVFAVGDLEFRPFPVPHDAREPVQYVVGDGARRWGLLTDAGHVTAHMVAMLDGCDALALECNHDVDRLRRGRYPATLKARILGRYGHLDNAAAASLLGSLNGRRLQHVVAAHLSEENNTPELARAALAAVLDCTEDWVAVADQSEGIAWRSIV</sequence>
<evidence type="ECO:0000313" key="3">
    <source>
        <dbReference type="Proteomes" id="UP000295443"/>
    </source>
</evidence>
<dbReference type="InterPro" id="IPR036866">
    <property type="entry name" value="RibonucZ/Hydroxyglut_hydro"/>
</dbReference>
<name>A0A4R1B5P4_9PROT</name>
<dbReference type="Gene3D" id="3.60.15.10">
    <property type="entry name" value="Ribonuclease Z/Hydroxyacylglutathione hydrolase-like"/>
    <property type="match status" value="1"/>
</dbReference>
<dbReference type="EMBL" id="SJZB01000039">
    <property type="protein sequence ID" value="TCJ13462.1"/>
    <property type="molecule type" value="Genomic_DNA"/>
</dbReference>
<dbReference type="Proteomes" id="UP000295443">
    <property type="component" value="Unassembled WGS sequence"/>
</dbReference>
<dbReference type="SUPFAM" id="SSF56281">
    <property type="entry name" value="Metallo-hydrolase/oxidoreductase"/>
    <property type="match status" value="1"/>
</dbReference>
<dbReference type="AlphaFoldDB" id="A0A4R1B5P4"/>
<dbReference type="OrthoDB" id="9803916at2"/>
<evidence type="ECO:0000259" key="1">
    <source>
        <dbReference type="SMART" id="SM00849"/>
    </source>
</evidence>
<keyword evidence="3" id="KW-1185">Reference proteome</keyword>
<proteinExistence type="predicted"/>
<dbReference type="PANTHER" id="PTHR47619">
    <property type="entry name" value="METALLO-HYDROLASE YYCJ-RELATED"/>
    <property type="match status" value="1"/>
</dbReference>
<keyword evidence="2" id="KW-0378">Hydrolase</keyword>
<dbReference type="PANTHER" id="PTHR47619:SF1">
    <property type="entry name" value="EXODEOXYRIBONUCLEASE WALJ"/>
    <property type="match status" value="1"/>
</dbReference>
<reference evidence="2 3" key="1">
    <citation type="submission" date="2019-03" db="EMBL/GenBank/DDBJ databases">
        <title>Genome sequence of Thiobacillaceae bacterium LSR1, a sulfur-oxidizing bacterium isolated from freshwater sediment.</title>
        <authorList>
            <person name="Li S."/>
        </authorList>
    </citation>
    <scope>NUCLEOTIDE SEQUENCE [LARGE SCALE GENOMIC DNA]</scope>
    <source>
        <strain evidence="2 3">LSR1</strain>
    </source>
</reference>
<organism evidence="2 3">
    <name type="scientific">Parasulfuritortus cantonensis</name>
    <dbReference type="NCBI Taxonomy" id="2528202"/>
    <lineage>
        <taxon>Bacteria</taxon>
        <taxon>Pseudomonadati</taxon>
        <taxon>Pseudomonadota</taxon>
        <taxon>Betaproteobacteria</taxon>
        <taxon>Nitrosomonadales</taxon>
        <taxon>Thiobacillaceae</taxon>
        <taxon>Parasulfuritortus</taxon>
    </lineage>
</organism>
<dbReference type="RefSeq" id="WP_131447326.1">
    <property type="nucleotide sequence ID" value="NZ_SJZB01000039.1"/>
</dbReference>
<dbReference type="GO" id="GO:0016787">
    <property type="term" value="F:hydrolase activity"/>
    <property type="evidence" value="ECO:0007669"/>
    <property type="project" value="UniProtKB-KW"/>
</dbReference>
<dbReference type="Pfam" id="PF12706">
    <property type="entry name" value="Lactamase_B_2"/>
    <property type="match status" value="1"/>
</dbReference>
<evidence type="ECO:0000313" key="2">
    <source>
        <dbReference type="EMBL" id="TCJ13462.1"/>
    </source>
</evidence>
<dbReference type="InterPro" id="IPR052533">
    <property type="entry name" value="WalJ/YycJ-like"/>
</dbReference>
<dbReference type="InterPro" id="IPR001279">
    <property type="entry name" value="Metallo-B-lactamas"/>
</dbReference>
<accession>A0A4R1B5P4</accession>